<reference evidence="2" key="1">
    <citation type="journal article" date="2023" name="G3 (Bethesda)">
        <title>Whole genome assemblies of Zophobas morio and Tenebrio molitor.</title>
        <authorList>
            <person name="Kaur S."/>
            <person name="Stinson S.A."/>
            <person name="diCenzo G.C."/>
        </authorList>
    </citation>
    <scope>NUCLEOTIDE SEQUENCE</scope>
    <source>
        <strain evidence="2">QUZm001</strain>
    </source>
</reference>
<comment type="caution">
    <text evidence="2">The sequence shown here is derived from an EMBL/GenBank/DDBJ whole genome shotgun (WGS) entry which is preliminary data.</text>
</comment>
<evidence type="ECO:0000313" key="2">
    <source>
        <dbReference type="EMBL" id="KAJ3636407.1"/>
    </source>
</evidence>
<evidence type="ECO:0000259" key="1">
    <source>
        <dbReference type="Pfam" id="PF00171"/>
    </source>
</evidence>
<dbReference type="Pfam" id="PF00171">
    <property type="entry name" value="Aldedh"/>
    <property type="match status" value="1"/>
</dbReference>
<dbReference type="InterPro" id="IPR016161">
    <property type="entry name" value="Ald_DH/histidinol_DH"/>
</dbReference>
<dbReference type="AlphaFoldDB" id="A0AA38HLX3"/>
<keyword evidence="3" id="KW-1185">Reference proteome</keyword>
<proteinExistence type="predicted"/>
<feature type="domain" description="Aldehyde dehydrogenase" evidence="1">
    <location>
        <begin position="3"/>
        <end position="183"/>
    </location>
</feature>
<dbReference type="InterPro" id="IPR016162">
    <property type="entry name" value="Ald_DH_N"/>
</dbReference>
<gene>
    <name evidence="2" type="ORF">Zmor_004216</name>
</gene>
<sequence>MLANWFSVGEVCSNGTRVFVTRKLHSAFSESFKQRTATLKIGEPEDLETEASLIYTGATLIYGGVRVASKGCFMAPAIFDHCTDAMKIVREEIFGPVACILPFETEDEVIQRANHTPYGLSAGVFTRDLSRAHQVAKRLKAGNANAFHLCISARLLLLTRARYKQSGLGKENGLEALESYTQVVFFPSAFLFQPRYDDCKVKAVYVETGKLQNPFSK</sequence>
<dbReference type="PANTHER" id="PTHR11699">
    <property type="entry name" value="ALDEHYDE DEHYDROGENASE-RELATED"/>
    <property type="match status" value="1"/>
</dbReference>
<accession>A0AA38HLX3</accession>
<dbReference type="InterPro" id="IPR016163">
    <property type="entry name" value="Ald_DH_C"/>
</dbReference>
<name>A0AA38HLX3_9CUCU</name>
<dbReference type="Gene3D" id="3.40.309.10">
    <property type="entry name" value="Aldehyde Dehydrogenase, Chain A, domain 2"/>
    <property type="match status" value="2"/>
</dbReference>
<dbReference type="Gene3D" id="3.40.605.10">
    <property type="entry name" value="Aldehyde Dehydrogenase, Chain A, domain 1"/>
    <property type="match status" value="1"/>
</dbReference>
<dbReference type="GO" id="GO:0016620">
    <property type="term" value="F:oxidoreductase activity, acting on the aldehyde or oxo group of donors, NAD or NADP as acceptor"/>
    <property type="evidence" value="ECO:0007669"/>
    <property type="project" value="InterPro"/>
</dbReference>
<evidence type="ECO:0000313" key="3">
    <source>
        <dbReference type="Proteomes" id="UP001168821"/>
    </source>
</evidence>
<organism evidence="2 3">
    <name type="scientific">Zophobas morio</name>
    <dbReference type="NCBI Taxonomy" id="2755281"/>
    <lineage>
        <taxon>Eukaryota</taxon>
        <taxon>Metazoa</taxon>
        <taxon>Ecdysozoa</taxon>
        <taxon>Arthropoda</taxon>
        <taxon>Hexapoda</taxon>
        <taxon>Insecta</taxon>
        <taxon>Pterygota</taxon>
        <taxon>Neoptera</taxon>
        <taxon>Endopterygota</taxon>
        <taxon>Coleoptera</taxon>
        <taxon>Polyphaga</taxon>
        <taxon>Cucujiformia</taxon>
        <taxon>Tenebrionidae</taxon>
        <taxon>Zophobas</taxon>
    </lineage>
</organism>
<dbReference type="InterPro" id="IPR015590">
    <property type="entry name" value="Aldehyde_DH_dom"/>
</dbReference>
<dbReference type="Proteomes" id="UP001168821">
    <property type="component" value="Unassembled WGS sequence"/>
</dbReference>
<dbReference type="SUPFAM" id="SSF53720">
    <property type="entry name" value="ALDH-like"/>
    <property type="match status" value="1"/>
</dbReference>
<protein>
    <recommendedName>
        <fullName evidence="1">Aldehyde dehydrogenase domain-containing protein</fullName>
    </recommendedName>
</protein>
<dbReference type="EMBL" id="JALNTZ010000133">
    <property type="protein sequence ID" value="KAJ3636407.1"/>
    <property type="molecule type" value="Genomic_DNA"/>
</dbReference>